<dbReference type="Gene3D" id="3.30.300.30">
    <property type="match status" value="1"/>
</dbReference>
<accession>A0A4P9ZPI9</accession>
<evidence type="ECO:0000256" key="1">
    <source>
        <dbReference type="ARBA" id="ARBA00022450"/>
    </source>
</evidence>
<dbReference type="Gene3D" id="2.30.38.10">
    <property type="entry name" value="Luciferase, Domain 3"/>
    <property type="match status" value="1"/>
</dbReference>
<dbReference type="Proteomes" id="UP000268162">
    <property type="component" value="Unassembled WGS sequence"/>
</dbReference>
<dbReference type="AlphaFoldDB" id="A0A4P9ZPI9"/>
<proteinExistence type="predicted"/>
<dbReference type="PANTHER" id="PTHR45398:SF1">
    <property type="entry name" value="ENZYME, PUTATIVE (JCVI)-RELATED"/>
    <property type="match status" value="1"/>
</dbReference>
<evidence type="ECO:0000256" key="2">
    <source>
        <dbReference type="ARBA" id="ARBA00022553"/>
    </source>
</evidence>
<keyword evidence="2" id="KW-0597">Phosphoprotein</keyword>
<gene>
    <name evidence="4" type="ORF">BJ085DRAFT_28565</name>
</gene>
<dbReference type="InterPro" id="IPR045851">
    <property type="entry name" value="AMP-bd_C_sf"/>
</dbReference>
<feature type="domain" description="Carrier" evidence="3">
    <location>
        <begin position="186"/>
        <end position="262"/>
    </location>
</feature>
<dbReference type="EMBL" id="ML003177">
    <property type="protein sequence ID" value="RKP34502.1"/>
    <property type="molecule type" value="Genomic_DNA"/>
</dbReference>
<protein>
    <submittedName>
        <fullName evidence="4">Condensation domain-containing protein</fullName>
    </submittedName>
</protein>
<feature type="non-terminal residue" evidence="4">
    <location>
        <position position="1"/>
    </location>
</feature>
<dbReference type="Pfam" id="PF00550">
    <property type="entry name" value="PP-binding"/>
    <property type="match status" value="1"/>
</dbReference>
<dbReference type="Gene3D" id="3.30.559.10">
    <property type="entry name" value="Chloramphenicol acetyltransferase-like domain"/>
    <property type="match status" value="2"/>
</dbReference>
<reference evidence="5" key="1">
    <citation type="journal article" date="2018" name="Nat. Microbiol.">
        <title>Leveraging single-cell genomics to expand the fungal tree of life.</title>
        <authorList>
            <person name="Ahrendt S.R."/>
            <person name="Quandt C.A."/>
            <person name="Ciobanu D."/>
            <person name="Clum A."/>
            <person name="Salamov A."/>
            <person name="Andreopoulos B."/>
            <person name="Cheng J.F."/>
            <person name="Woyke T."/>
            <person name="Pelin A."/>
            <person name="Henrissat B."/>
            <person name="Reynolds N.K."/>
            <person name="Benny G.L."/>
            <person name="Smith M.E."/>
            <person name="James T.Y."/>
            <person name="Grigoriev I.V."/>
        </authorList>
    </citation>
    <scope>NUCLEOTIDE SEQUENCE [LARGE SCALE GENOMIC DNA]</scope>
    <source>
        <strain evidence="5">RSA 468</strain>
    </source>
</reference>
<keyword evidence="1" id="KW-0596">Phosphopantetheine</keyword>
<dbReference type="STRING" id="215637.A0A4P9ZPI9"/>
<dbReference type="PROSITE" id="PS50075">
    <property type="entry name" value="CARRIER"/>
    <property type="match status" value="1"/>
</dbReference>
<dbReference type="InterPro" id="IPR036736">
    <property type="entry name" value="ACP-like_sf"/>
</dbReference>
<dbReference type="Gene3D" id="3.30.559.30">
    <property type="entry name" value="Nonribosomal peptide synthetase, condensation domain"/>
    <property type="match status" value="2"/>
</dbReference>
<evidence type="ECO:0000259" key="3">
    <source>
        <dbReference type="PROSITE" id="PS50075"/>
    </source>
</evidence>
<organism evidence="4 5">
    <name type="scientific">Dimargaris cristalligena</name>
    <dbReference type="NCBI Taxonomy" id="215637"/>
    <lineage>
        <taxon>Eukaryota</taxon>
        <taxon>Fungi</taxon>
        <taxon>Fungi incertae sedis</taxon>
        <taxon>Zoopagomycota</taxon>
        <taxon>Kickxellomycotina</taxon>
        <taxon>Dimargaritomycetes</taxon>
        <taxon>Dimargaritales</taxon>
        <taxon>Dimargaritaceae</taxon>
        <taxon>Dimargaris</taxon>
    </lineage>
</organism>
<dbReference type="InterPro" id="IPR006162">
    <property type="entry name" value="Ppantetheine_attach_site"/>
</dbReference>
<dbReference type="GO" id="GO:0003824">
    <property type="term" value="F:catalytic activity"/>
    <property type="evidence" value="ECO:0007669"/>
    <property type="project" value="InterPro"/>
</dbReference>
<dbReference type="SUPFAM" id="SSF47336">
    <property type="entry name" value="ACP-like"/>
    <property type="match status" value="1"/>
</dbReference>
<dbReference type="SMART" id="SM01294">
    <property type="entry name" value="PKS_PP_betabranch"/>
    <property type="match status" value="1"/>
</dbReference>
<dbReference type="Pfam" id="PF00668">
    <property type="entry name" value="Condensation"/>
    <property type="match status" value="2"/>
</dbReference>
<dbReference type="Gene3D" id="1.10.1200.10">
    <property type="entry name" value="ACP-like"/>
    <property type="match status" value="1"/>
</dbReference>
<dbReference type="InterPro" id="IPR023213">
    <property type="entry name" value="CAT-like_dom_sf"/>
</dbReference>
<evidence type="ECO:0000313" key="4">
    <source>
        <dbReference type="EMBL" id="RKP34502.1"/>
    </source>
</evidence>
<name>A0A4P9ZPI9_9FUNG</name>
<sequence length="979" mass="109856">GRPLQNVTNSVVDDQLQLVPVGVPGELLIGGIGLARGYQNLPELTRAKFIDNPHGPGQVYRTGDRVRWLPEGTIEFLGRIDNQVKLRGFRIELEEIEQVAGCFTGLSNCAAKIIQNTLVLYTSPTSLDQESLKNFLSSRLSKQMVPQIIVPVTEFKLTANGKLDRDSLPPIDHLLKQHSTTDFEEHPLSGIESSLRQVWAQVLQKDPSQITATDHFFKIGGDSISAILLVSKFQQLGYQFMVPLVYQYPKLEQQAQYLQYETSTIADIGLAYQVQAKGDVPLTPIQHWFSKLPFKNPSHFNQSFSFKVDLHFPLSHPTLTDAIVSLLNHHDILRARFQLGDNGQSWIQLIPTEVATNTDFLVLEKTVDPDDYSAFILEVQSSLNLITGPVVAAALIHNPADLLSTQFFFTIHHILVDLVSWRILIEDLNSLLLSKPLPPKTMSFQTWATQLADYCSTLSADIWPTQMDPNHPIPDIYSLLPPPEISIEDYPVARLSVSLDFDAKSTNTLIFQLAPQWRVTPQDLLLATFAHAFSTTIGVNQISLCMEGHGREPWAADQNITRTVGWFTSPYPLVLRIQPGQSLLELLQHTKEALQTIPGKGFIYSVIKYMPGVNTDERCKLIAKIPERMDVQFNYFGQFTNSGTPQSGDPLSIEWSNSFGLHDFSSQDFVIFDLNPMPAIVDNSLRLIMEYNPRVYHQDIISRIMAKWHHNLAELTSLGVQSENIISEPLLTKYDFPHLSLSDTGFQTVLAQVHQRDIPLAQVEDIFPCIAVQGGLLMNLSSDPSMYLVQMAMKLTGQLDCDQLIQAWASVANQHSPLRTVFIESPSTLSQGFLQVVLSSLPTSWTIAVQPLDSLETFFIENRQQGFTLQEHMVRNFVFPTADSQVYDIIITIHHSLMDGWSLPLLLQQWMVAYHNPKLAVSPPPTSFTAVVRYICQSDPTLAQAFWTDYLHNAKATPAPLLYPDYIGSPGQVLRTSLT</sequence>
<dbReference type="PROSITE" id="PS00012">
    <property type="entry name" value="PHOSPHOPANTETHEINE"/>
    <property type="match status" value="1"/>
</dbReference>
<dbReference type="InterPro" id="IPR001242">
    <property type="entry name" value="Condensation_dom"/>
</dbReference>
<keyword evidence="5" id="KW-1185">Reference proteome</keyword>
<dbReference type="SUPFAM" id="SSF52777">
    <property type="entry name" value="CoA-dependent acyltransferases"/>
    <property type="match status" value="3"/>
</dbReference>
<dbReference type="PANTHER" id="PTHR45398">
    <property type="match status" value="1"/>
</dbReference>
<dbReference type="SUPFAM" id="SSF56801">
    <property type="entry name" value="Acetyl-CoA synthetase-like"/>
    <property type="match status" value="1"/>
</dbReference>
<dbReference type="InterPro" id="IPR009081">
    <property type="entry name" value="PP-bd_ACP"/>
</dbReference>
<evidence type="ECO:0000313" key="5">
    <source>
        <dbReference type="Proteomes" id="UP000268162"/>
    </source>
</evidence>